<dbReference type="InterPro" id="IPR012867">
    <property type="entry name" value="DUF1648"/>
</dbReference>
<keyword evidence="1" id="KW-0472">Membrane</keyword>
<evidence type="ECO:0000259" key="2">
    <source>
        <dbReference type="Pfam" id="PF07853"/>
    </source>
</evidence>
<dbReference type="EMBL" id="CAEZVT010000062">
    <property type="protein sequence ID" value="CAB4636534.1"/>
    <property type="molecule type" value="Genomic_DNA"/>
</dbReference>
<feature type="transmembrane region" description="Helical" evidence="1">
    <location>
        <begin position="84"/>
        <end position="105"/>
    </location>
</feature>
<gene>
    <name evidence="3" type="ORF">UFOPK2131_00621</name>
</gene>
<proteinExistence type="predicted"/>
<dbReference type="AlphaFoldDB" id="A0A6J6JJE2"/>
<name>A0A6J6JJE2_9ZZZZ</name>
<evidence type="ECO:0000313" key="3">
    <source>
        <dbReference type="EMBL" id="CAB4636534.1"/>
    </source>
</evidence>
<keyword evidence="1" id="KW-0812">Transmembrane</keyword>
<sequence>MLLSFSRINRVFLIPASAALFLGWVYVLIGSGAIPDPVAIHWGIAGQADGFIPRDSYMLVVAPAILIPLGLQVLFYWLQRKTPLIRAFTSAVTSLIYWMLLVIMFSATSTQIGSLGTEPSSFPVALIFFLLTLIPISLWFSLAFPSIEIGNELVVKLRGVKVLSVPIKDVQAVETASMSSWNYGGLGIRVSGRTLAFIPNKGEGVVFSLHTGEKIAIRSKRASEVSKLALAKLGG</sequence>
<evidence type="ECO:0000256" key="1">
    <source>
        <dbReference type="SAM" id="Phobius"/>
    </source>
</evidence>
<reference evidence="3" key="1">
    <citation type="submission" date="2020-05" db="EMBL/GenBank/DDBJ databases">
        <authorList>
            <person name="Chiriac C."/>
            <person name="Salcher M."/>
            <person name="Ghai R."/>
            <person name="Kavagutti S V."/>
        </authorList>
    </citation>
    <scope>NUCLEOTIDE SEQUENCE</scope>
</reference>
<organism evidence="3">
    <name type="scientific">freshwater metagenome</name>
    <dbReference type="NCBI Taxonomy" id="449393"/>
    <lineage>
        <taxon>unclassified sequences</taxon>
        <taxon>metagenomes</taxon>
        <taxon>ecological metagenomes</taxon>
    </lineage>
</organism>
<dbReference type="Pfam" id="PF07853">
    <property type="entry name" value="DUF1648"/>
    <property type="match status" value="1"/>
</dbReference>
<feature type="domain" description="DUF1648" evidence="2">
    <location>
        <begin position="20"/>
        <end position="67"/>
    </location>
</feature>
<feature type="transmembrane region" description="Helical" evidence="1">
    <location>
        <begin position="12"/>
        <end position="34"/>
    </location>
</feature>
<accession>A0A6J6JJE2</accession>
<keyword evidence="1" id="KW-1133">Transmembrane helix</keyword>
<feature type="transmembrane region" description="Helical" evidence="1">
    <location>
        <begin position="125"/>
        <end position="144"/>
    </location>
</feature>
<protein>
    <submittedName>
        <fullName evidence="3">Unannotated protein</fullName>
    </submittedName>
</protein>
<feature type="transmembrane region" description="Helical" evidence="1">
    <location>
        <begin position="57"/>
        <end position="77"/>
    </location>
</feature>